<proteinExistence type="predicted"/>
<evidence type="ECO:0000256" key="2">
    <source>
        <dbReference type="SAM" id="MobiDB-lite"/>
    </source>
</evidence>
<dbReference type="AlphaFoldDB" id="A0A8X7YA72"/>
<dbReference type="EMBL" id="JAAWWB010000027">
    <property type="protein sequence ID" value="KAG6749258.1"/>
    <property type="molecule type" value="Genomic_DNA"/>
</dbReference>
<evidence type="ECO:0000313" key="3">
    <source>
        <dbReference type="EMBL" id="KAG6749258.1"/>
    </source>
</evidence>
<reference evidence="3" key="1">
    <citation type="journal article" date="2020" name="bioRxiv">
        <title>Hybrid origin of Populus tomentosa Carr. identified through genome sequencing and phylogenomic analysis.</title>
        <authorList>
            <person name="An X."/>
            <person name="Gao K."/>
            <person name="Chen Z."/>
            <person name="Li J."/>
            <person name="Yang X."/>
            <person name="Yang X."/>
            <person name="Zhou J."/>
            <person name="Guo T."/>
            <person name="Zhao T."/>
            <person name="Huang S."/>
            <person name="Miao D."/>
            <person name="Khan W.U."/>
            <person name="Rao P."/>
            <person name="Ye M."/>
            <person name="Lei B."/>
            <person name="Liao W."/>
            <person name="Wang J."/>
            <person name="Ji L."/>
            <person name="Li Y."/>
            <person name="Guo B."/>
            <person name="Mustafa N.S."/>
            <person name="Li S."/>
            <person name="Yun Q."/>
            <person name="Keller S.R."/>
            <person name="Mao J."/>
            <person name="Zhang R."/>
            <person name="Strauss S.H."/>
        </authorList>
    </citation>
    <scope>NUCLEOTIDE SEQUENCE</scope>
    <source>
        <strain evidence="3">GM15</strain>
        <tissue evidence="3">Leaf</tissue>
    </source>
</reference>
<name>A0A8X7YA72_POPTO</name>
<feature type="region of interest" description="Disordered" evidence="2">
    <location>
        <begin position="193"/>
        <end position="219"/>
    </location>
</feature>
<evidence type="ECO:0000256" key="1">
    <source>
        <dbReference type="SAM" id="Coils"/>
    </source>
</evidence>
<organism evidence="3 4">
    <name type="scientific">Populus tomentosa</name>
    <name type="common">Chinese white poplar</name>
    <dbReference type="NCBI Taxonomy" id="118781"/>
    <lineage>
        <taxon>Eukaryota</taxon>
        <taxon>Viridiplantae</taxon>
        <taxon>Streptophyta</taxon>
        <taxon>Embryophyta</taxon>
        <taxon>Tracheophyta</taxon>
        <taxon>Spermatophyta</taxon>
        <taxon>Magnoliopsida</taxon>
        <taxon>eudicotyledons</taxon>
        <taxon>Gunneridae</taxon>
        <taxon>Pentapetalae</taxon>
        <taxon>rosids</taxon>
        <taxon>fabids</taxon>
        <taxon>Malpighiales</taxon>
        <taxon>Salicaceae</taxon>
        <taxon>Saliceae</taxon>
        <taxon>Populus</taxon>
    </lineage>
</organism>
<accession>A0A8X7YA72</accession>
<dbReference type="Proteomes" id="UP000886885">
    <property type="component" value="Chromosome 14A"/>
</dbReference>
<evidence type="ECO:0000313" key="4">
    <source>
        <dbReference type="Proteomes" id="UP000886885"/>
    </source>
</evidence>
<sequence>MLEALLTMKKEFRDFKLCNWLAAYILANSMETPSELVGGDQNDQAVQPLAADQNNQSIQPSATEIKKANKRARDKKYRHGKKQKMENIQRQFEELKADYAELVKRESSSQVILNHLNNDLEQATADKRLQGQIAEQQNLMINILLQLLSIEMTEFGTGATRLSVHHPPVYQFGTTMESEGPVIEQSLGLPQSYLPQGWAHGNNSEQPASANDDQFPDVH</sequence>
<keyword evidence="1" id="KW-0175">Coiled coil</keyword>
<feature type="coiled-coil region" evidence="1">
    <location>
        <begin position="78"/>
        <end position="105"/>
    </location>
</feature>
<feature type="compositionally biased region" description="Polar residues" evidence="2">
    <location>
        <begin position="201"/>
        <end position="212"/>
    </location>
</feature>
<evidence type="ECO:0008006" key="5">
    <source>
        <dbReference type="Google" id="ProtNLM"/>
    </source>
</evidence>
<keyword evidence="4" id="KW-1185">Reference proteome</keyword>
<comment type="caution">
    <text evidence="3">The sequence shown here is derived from an EMBL/GenBank/DDBJ whole genome shotgun (WGS) entry which is preliminary data.</text>
</comment>
<dbReference type="OrthoDB" id="856275at2759"/>
<gene>
    <name evidence="3" type="ORF">POTOM_046301</name>
</gene>
<protein>
    <recommendedName>
        <fullName evidence="5">BZIP domain-containing protein</fullName>
    </recommendedName>
</protein>